<proteinExistence type="predicted"/>
<dbReference type="InterPro" id="IPR036691">
    <property type="entry name" value="Endo/exonu/phosph_ase_sf"/>
</dbReference>
<reference evidence="2 3" key="1">
    <citation type="submission" date="2015-09" db="EMBL/GenBank/DDBJ databases">
        <title>Draft genome of the parasitic nematode Teladorsagia circumcincta isolate WARC Sus (inbred).</title>
        <authorList>
            <person name="Mitreva M."/>
        </authorList>
    </citation>
    <scope>NUCLEOTIDE SEQUENCE [LARGE SCALE GENOMIC DNA]</scope>
    <source>
        <strain evidence="2 3">S</strain>
    </source>
</reference>
<organism evidence="2 3">
    <name type="scientific">Teladorsagia circumcincta</name>
    <name type="common">Brown stomach worm</name>
    <name type="synonym">Ostertagia circumcincta</name>
    <dbReference type="NCBI Taxonomy" id="45464"/>
    <lineage>
        <taxon>Eukaryota</taxon>
        <taxon>Metazoa</taxon>
        <taxon>Ecdysozoa</taxon>
        <taxon>Nematoda</taxon>
        <taxon>Chromadorea</taxon>
        <taxon>Rhabditida</taxon>
        <taxon>Rhabditina</taxon>
        <taxon>Rhabditomorpha</taxon>
        <taxon>Strongyloidea</taxon>
        <taxon>Trichostrongylidae</taxon>
        <taxon>Teladorsagia</taxon>
    </lineage>
</organism>
<protein>
    <recommendedName>
        <fullName evidence="1">Endonuclease/exonuclease/phosphatase domain-containing protein</fullName>
    </recommendedName>
</protein>
<feature type="domain" description="Endonuclease/exonuclease/phosphatase" evidence="1">
    <location>
        <begin position="36"/>
        <end position="170"/>
    </location>
</feature>
<evidence type="ECO:0000313" key="2">
    <source>
        <dbReference type="EMBL" id="PIO77099.1"/>
    </source>
</evidence>
<sequence length="173" mass="19908">MILPIVARQFNVAKFTMDSGNLVLMENEQSRMGCAITVIQVYAPIADSDEEEHDDFYEQLEKLICRQRSYVVVMVDFNARIGSRRSGEVYVGPLPAEERNEAGQRLANFCELHHLYHGNSQFLKPSRRRWTHITPNAQHCHELDHILCNRRIMTDVAVVPSFNTGSDHRLLRG</sequence>
<evidence type="ECO:0000313" key="3">
    <source>
        <dbReference type="Proteomes" id="UP000230423"/>
    </source>
</evidence>
<evidence type="ECO:0000259" key="1">
    <source>
        <dbReference type="Pfam" id="PF14529"/>
    </source>
</evidence>
<dbReference type="InterPro" id="IPR005135">
    <property type="entry name" value="Endo/exonuclease/phosphatase"/>
</dbReference>
<dbReference type="Gene3D" id="3.60.10.10">
    <property type="entry name" value="Endonuclease/exonuclease/phosphatase"/>
    <property type="match status" value="1"/>
</dbReference>
<dbReference type="InterPro" id="IPR027124">
    <property type="entry name" value="Swc5/CFDP1/2"/>
</dbReference>
<dbReference type="AlphaFoldDB" id="A0A2G9V3M6"/>
<dbReference type="SUPFAM" id="SSF56219">
    <property type="entry name" value="DNase I-like"/>
    <property type="match status" value="1"/>
</dbReference>
<name>A0A2G9V3M6_TELCI</name>
<dbReference type="Pfam" id="PF14529">
    <property type="entry name" value="Exo_endo_phos_2"/>
    <property type="match status" value="1"/>
</dbReference>
<dbReference type="PANTHER" id="PTHR23227">
    <property type="entry name" value="BUCENTAUR RELATED"/>
    <property type="match status" value="1"/>
</dbReference>
<gene>
    <name evidence="2" type="ORF">TELCIR_00811</name>
</gene>
<dbReference type="PANTHER" id="PTHR23227:SF67">
    <property type="entry name" value="CRANIOFACIAL DEVELOPMENT PROTEIN 2-LIKE"/>
    <property type="match status" value="1"/>
</dbReference>
<dbReference type="GO" id="GO:0003824">
    <property type="term" value="F:catalytic activity"/>
    <property type="evidence" value="ECO:0007669"/>
    <property type="project" value="InterPro"/>
</dbReference>
<dbReference type="Proteomes" id="UP000230423">
    <property type="component" value="Unassembled WGS sequence"/>
</dbReference>
<accession>A0A2G9V3M6</accession>
<dbReference type="OrthoDB" id="5842234at2759"/>
<keyword evidence="3" id="KW-1185">Reference proteome</keyword>
<dbReference type="EMBL" id="KZ345011">
    <property type="protein sequence ID" value="PIO77099.1"/>
    <property type="molecule type" value="Genomic_DNA"/>
</dbReference>